<evidence type="ECO:0000313" key="3">
    <source>
        <dbReference type="EMBL" id="PJJ80283.1"/>
    </source>
</evidence>
<protein>
    <recommendedName>
        <fullName evidence="5">Peptidase S74 domain-containing protein</fullName>
    </recommendedName>
</protein>
<dbReference type="Proteomes" id="UP000242687">
    <property type="component" value="Unassembled WGS sequence"/>
</dbReference>
<dbReference type="RefSeq" id="WP_100342571.1">
    <property type="nucleotide sequence ID" value="NZ_PGFJ01000002.1"/>
</dbReference>
<evidence type="ECO:0000313" key="4">
    <source>
        <dbReference type="Proteomes" id="UP000242687"/>
    </source>
</evidence>
<evidence type="ECO:0000256" key="1">
    <source>
        <dbReference type="SAM" id="Coils"/>
    </source>
</evidence>
<evidence type="ECO:0008006" key="5">
    <source>
        <dbReference type="Google" id="ProtNLM"/>
    </source>
</evidence>
<feature type="coiled-coil region" evidence="1">
    <location>
        <begin position="345"/>
        <end position="379"/>
    </location>
</feature>
<name>A0A2H9VPM0_9SPHI</name>
<keyword evidence="4" id="KW-1185">Reference proteome</keyword>
<organism evidence="3 4">
    <name type="scientific">Mucilaginibacter auburnensis</name>
    <dbReference type="NCBI Taxonomy" id="1457233"/>
    <lineage>
        <taxon>Bacteria</taxon>
        <taxon>Pseudomonadati</taxon>
        <taxon>Bacteroidota</taxon>
        <taxon>Sphingobacteriia</taxon>
        <taxon>Sphingobacteriales</taxon>
        <taxon>Sphingobacteriaceae</taxon>
        <taxon>Mucilaginibacter</taxon>
    </lineage>
</organism>
<proteinExistence type="predicted"/>
<accession>A0A2H9VPM0</accession>
<evidence type="ECO:0000256" key="2">
    <source>
        <dbReference type="SAM" id="SignalP"/>
    </source>
</evidence>
<dbReference type="AlphaFoldDB" id="A0A2H9VPM0"/>
<keyword evidence="1" id="KW-0175">Coiled coil</keyword>
<dbReference type="EMBL" id="PGFJ01000002">
    <property type="protein sequence ID" value="PJJ80283.1"/>
    <property type="molecule type" value="Genomic_DNA"/>
</dbReference>
<feature type="signal peptide" evidence="2">
    <location>
        <begin position="1"/>
        <end position="20"/>
    </location>
</feature>
<sequence length="380" mass="41472">MKKTCLSIFALLAASQFSYAQWTTTTTAPHTNNTNSGNVGINIGTTTPIMPLTVGDVSGIVQKYSSTPYFLIKGGVDTYLQTVGSAANNWSRAALSTNIHWNNTAGNWRVDGGAYSDFSSMNFENTGNIAFYSRSTTGTSYDITHADLSAFKRLNIAPDGIVSTTGRFGVGTASPISAFQVGNGVSSLSIGSAAYTALDYGTSYIGFNAARSNGNWQVGDDGSNNGGGVIYSNVFGDMYFAPITSTGTGGQTLTDMTVKSKIAFHITRDGLVRAKKIKVELTNWPDFVFRQDYKLPTLSEVKEYIDKNQHLPDMPSAEEIETNGLDLGEMNRLLVKKVEELTLYLIDKDRQVEMQNKQLKNQEDRLQKLEDLLLKKDNNK</sequence>
<feature type="chain" id="PRO_5014115085" description="Peptidase S74 domain-containing protein" evidence="2">
    <location>
        <begin position="21"/>
        <end position="380"/>
    </location>
</feature>
<keyword evidence="2" id="KW-0732">Signal</keyword>
<comment type="caution">
    <text evidence="3">The sequence shown here is derived from an EMBL/GenBank/DDBJ whole genome shotgun (WGS) entry which is preliminary data.</text>
</comment>
<reference evidence="3 4" key="1">
    <citation type="submission" date="2017-11" db="EMBL/GenBank/DDBJ databases">
        <title>Genomic Encyclopedia of Archaeal and Bacterial Type Strains, Phase II (KMG-II): From Individual Species to Whole Genera.</title>
        <authorList>
            <person name="Goeker M."/>
        </authorList>
    </citation>
    <scope>NUCLEOTIDE SEQUENCE [LARGE SCALE GENOMIC DNA]</scope>
    <source>
        <strain evidence="3 4">DSM 28175</strain>
    </source>
</reference>
<dbReference type="OrthoDB" id="767035at2"/>
<gene>
    <name evidence="3" type="ORF">CLV57_3433</name>
</gene>